<evidence type="ECO:0000256" key="2">
    <source>
        <dbReference type="ARBA" id="ARBA00023002"/>
    </source>
</evidence>
<comment type="caution">
    <text evidence="4">The sequence shown here is derived from an EMBL/GenBank/DDBJ whole genome shotgun (WGS) entry which is preliminary data.</text>
</comment>
<feature type="domain" description="Ketoreductase" evidence="3">
    <location>
        <begin position="4"/>
        <end position="184"/>
    </location>
</feature>
<proteinExistence type="inferred from homology"/>
<dbReference type="Gene3D" id="3.40.50.720">
    <property type="entry name" value="NAD(P)-binding Rossmann-like Domain"/>
    <property type="match status" value="1"/>
</dbReference>
<dbReference type="PANTHER" id="PTHR42760">
    <property type="entry name" value="SHORT-CHAIN DEHYDROGENASES/REDUCTASES FAMILY MEMBER"/>
    <property type="match status" value="1"/>
</dbReference>
<evidence type="ECO:0000259" key="3">
    <source>
        <dbReference type="SMART" id="SM00822"/>
    </source>
</evidence>
<organism evidence="4 5">
    <name type="scientific">Providencia heimbachae ATCC 35613</name>
    <dbReference type="NCBI Taxonomy" id="1354272"/>
    <lineage>
        <taxon>Bacteria</taxon>
        <taxon>Pseudomonadati</taxon>
        <taxon>Pseudomonadota</taxon>
        <taxon>Gammaproteobacteria</taxon>
        <taxon>Enterobacterales</taxon>
        <taxon>Morganellaceae</taxon>
        <taxon>Providencia</taxon>
    </lineage>
</organism>
<evidence type="ECO:0000313" key="5">
    <source>
        <dbReference type="Proteomes" id="UP000078224"/>
    </source>
</evidence>
<dbReference type="InterPro" id="IPR020904">
    <property type="entry name" value="Sc_DH/Rdtase_CS"/>
</dbReference>
<dbReference type="PRINTS" id="PR00080">
    <property type="entry name" value="SDRFAMILY"/>
</dbReference>
<dbReference type="InterPro" id="IPR002347">
    <property type="entry name" value="SDR_fam"/>
</dbReference>
<dbReference type="RefSeq" id="WP_068440484.1">
    <property type="nucleotide sequence ID" value="NZ_LXEW01000023.1"/>
</dbReference>
<keyword evidence="5" id="KW-1185">Reference proteome</keyword>
<dbReference type="SMART" id="SM00822">
    <property type="entry name" value="PKS_KR"/>
    <property type="match status" value="1"/>
</dbReference>
<dbReference type="OrthoDB" id="9804774at2"/>
<dbReference type="AlphaFoldDB" id="A0A1B7JWQ7"/>
<dbReference type="PANTHER" id="PTHR42760:SF133">
    <property type="entry name" value="3-OXOACYL-[ACYL-CARRIER-PROTEIN] REDUCTASE"/>
    <property type="match status" value="1"/>
</dbReference>
<accession>A0A1B7JWQ7</accession>
<dbReference type="PROSITE" id="PS00061">
    <property type="entry name" value="ADH_SHORT"/>
    <property type="match status" value="1"/>
</dbReference>
<dbReference type="PATRIC" id="fig|1354272.4.peg.1582"/>
<dbReference type="EC" id="1.-.-.-" evidence="4"/>
<name>A0A1B7JWQ7_9GAMM</name>
<dbReference type="InterPro" id="IPR057326">
    <property type="entry name" value="KR_dom"/>
</dbReference>
<dbReference type="SUPFAM" id="SSF51735">
    <property type="entry name" value="NAD(P)-binding Rossmann-fold domains"/>
    <property type="match status" value="1"/>
</dbReference>
<dbReference type="Pfam" id="PF13561">
    <property type="entry name" value="adh_short_C2"/>
    <property type="match status" value="1"/>
</dbReference>
<dbReference type="EC" id="1.1.1.100" evidence="4"/>
<evidence type="ECO:0000256" key="1">
    <source>
        <dbReference type="ARBA" id="ARBA00006484"/>
    </source>
</evidence>
<dbReference type="InterPro" id="IPR036291">
    <property type="entry name" value="NAD(P)-bd_dom_sf"/>
</dbReference>
<protein>
    <submittedName>
        <fullName evidence="4">3-oxoacyl-[acyl-carrier protein] reductase</fullName>
        <ecNumber evidence="4">1.-.-.-</ecNumber>
        <ecNumber evidence="4">1.1.1.100</ecNumber>
    </submittedName>
</protein>
<evidence type="ECO:0000313" key="4">
    <source>
        <dbReference type="EMBL" id="OAT52347.1"/>
    </source>
</evidence>
<dbReference type="Proteomes" id="UP000078224">
    <property type="component" value="Unassembled WGS sequence"/>
</dbReference>
<keyword evidence="2 4" id="KW-0560">Oxidoreductase</keyword>
<comment type="similarity">
    <text evidence="1">Belongs to the short-chain dehydrogenases/reductases (SDR) family.</text>
</comment>
<dbReference type="PRINTS" id="PR00081">
    <property type="entry name" value="GDHRDH"/>
</dbReference>
<dbReference type="GO" id="GO:0004316">
    <property type="term" value="F:3-oxoacyl-[acyl-carrier-protein] reductase (NADPH) activity"/>
    <property type="evidence" value="ECO:0007669"/>
    <property type="project" value="UniProtKB-EC"/>
</dbReference>
<reference evidence="4 5" key="1">
    <citation type="submission" date="2016-04" db="EMBL/GenBank/DDBJ databases">
        <title>ATOL: Assembling a taxonomically balanced genome-scale reconstruction of the evolutionary history of the Enterobacteriaceae.</title>
        <authorList>
            <person name="Plunkett G.III."/>
            <person name="Neeno-Eckwall E.C."/>
            <person name="Glasner J.D."/>
            <person name="Perna N.T."/>
        </authorList>
    </citation>
    <scope>NUCLEOTIDE SEQUENCE [LARGE SCALE GENOMIC DNA]</scope>
    <source>
        <strain evidence="4 5">ATCC 35613</strain>
    </source>
</reference>
<dbReference type="FunFam" id="3.40.50.720:FF:000173">
    <property type="entry name" value="3-oxoacyl-[acyl-carrier protein] reductase"/>
    <property type="match status" value="1"/>
</dbReference>
<gene>
    <name evidence="4" type="ORF">M998_1556</name>
</gene>
<dbReference type="EMBL" id="LXEW01000023">
    <property type="protein sequence ID" value="OAT52347.1"/>
    <property type="molecule type" value="Genomic_DNA"/>
</dbReference>
<sequence>MTNKWVLITGGSRGIGQALVAELLSTWNVVFTGRSAEGISTAVGIVENKYSSTWVKGFQCDGKDEKQVRALSQFLLSSFGAPTAIIHNAGITRDGLHLHQDAEIWRDVMDNNLISIINWNRELIPSMFMARYGSIVFMSSITGLKGNIGQTAYAASKAAMMGVTRSLAHEVGRFNLRVNCVAPGLIDSDMTKAMPEAKLKTMRQSIPLRRIGKPQEVAKLVKFLISEDSEYLTGQTLVLDGGLTA</sequence>